<evidence type="ECO:0000256" key="4">
    <source>
        <dbReference type="ARBA" id="ARBA00022692"/>
    </source>
</evidence>
<feature type="transmembrane region" description="Helical" evidence="7">
    <location>
        <begin position="177"/>
        <end position="196"/>
    </location>
</feature>
<evidence type="ECO:0000256" key="6">
    <source>
        <dbReference type="ARBA" id="ARBA00023136"/>
    </source>
</evidence>
<evidence type="ECO:0000256" key="1">
    <source>
        <dbReference type="ARBA" id="ARBA00004651"/>
    </source>
</evidence>
<evidence type="ECO:0000256" key="7">
    <source>
        <dbReference type="SAM" id="Phobius"/>
    </source>
</evidence>
<feature type="transmembrane region" description="Helical" evidence="7">
    <location>
        <begin position="98"/>
        <end position="124"/>
    </location>
</feature>
<feature type="non-terminal residue" evidence="8">
    <location>
        <position position="201"/>
    </location>
</feature>
<evidence type="ECO:0008006" key="10">
    <source>
        <dbReference type="Google" id="ProtNLM"/>
    </source>
</evidence>
<evidence type="ECO:0000313" key="8">
    <source>
        <dbReference type="EMBL" id="OUS39473.1"/>
    </source>
</evidence>
<dbReference type="Proteomes" id="UP000227088">
    <property type="component" value="Unassembled WGS sequence"/>
</dbReference>
<feature type="transmembrane region" description="Helical" evidence="7">
    <location>
        <begin position="144"/>
        <end position="165"/>
    </location>
</feature>
<protein>
    <recommendedName>
        <fullName evidence="10">MATE family efflux transporter</fullName>
    </recommendedName>
</protein>
<dbReference type="GO" id="GO:0015297">
    <property type="term" value="F:antiporter activity"/>
    <property type="evidence" value="ECO:0007669"/>
    <property type="project" value="InterPro"/>
</dbReference>
<comment type="subcellular location">
    <subcellularLocation>
        <location evidence="1">Cell membrane</location>
        <topology evidence="1">Multi-pass membrane protein</topology>
    </subcellularLocation>
</comment>
<dbReference type="InterPro" id="IPR052031">
    <property type="entry name" value="Membrane_Transporter-Flippase"/>
</dbReference>
<keyword evidence="6 7" id="KW-0472">Membrane</keyword>
<dbReference type="GO" id="GO:0042910">
    <property type="term" value="F:xenobiotic transmembrane transporter activity"/>
    <property type="evidence" value="ECO:0007669"/>
    <property type="project" value="InterPro"/>
</dbReference>
<keyword evidence="2" id="KW-0813">Transport</keyword>
<dbReference type="Pfam" id="PF01554">
    <property type="entry name" value="MatE"/>
    <property type="match status" value="1"/>
</dbReference>
<proteinExistence type="predicted"/>
<keyword evidence="5 7" id="KW-1133">Transmembrane helix</keyword>
<organism evidence="8 9">
    <name type="scientific">Oleispira antarctica</name>
    <dbReference type="NCBI Taxonomy" id="188908"/>
    <lineage>
        <taxon>Bacteria</taxon>
        <taxon>Pseudomonadati</taxon>
        <taxon>Pseudomonadota</taxon>
        <taxon>Gammaproteobacteria</taxon>
        <taxon>Oceanospirillales</taxon>
        <taxon>Oceanospirillaceae</taxon>
        <taxon>Oleispira</taxon>
    </lineage>
</organism>
<keyword evidence="3" id="KW-1003">Cell membrane</keyword>
<evidence type="ECO:0000256" key="3">
    <source>
        <dbReference type="ARBA" id="ARBA00022475"/>
    </source>
</evidence>
<dbReference type="EMBL" id="MABE01000554">
    <property type="protein sequence ID" value="OUS39473.1"/>
    <property type="molecule type" value="Genomic_DNA"/>
</dbReference>
<dbReference type="PANTHER" id="PTHR43549">
    <property type="entry name" value="MULTIDRUG RESISTANCE PROTEIN YPNP-RELATED"/>
    <property type="match status" value="1"/>
</dbReference>
<evidence type="ECO:0000313" key="9">
    <source>
        <dbReference type="Proteomes" id="UP000227088"/>
    </source>
</evidence>
<evidence type="ECO:0000256" key="5">
    <source>
        <dbReference type="ARBA" id="ARBA00022989"/>
    </source>
</evidence>
<dbReference type="InterPro" id="IPR002528">
    <property type="entry name" value="MATE_fam"/>
</dbReference>
<feature type="transmembrane region" description="Helical" evidence="7">
    <location>
        <begin position="65"/>
        <end position="86"/>
    </location>
</feature>
<gene>
    <name evidence="8" type="ORF">A9R00_09550</name>
</gene>
<accession>A0A1Y5HUM8</accession>
<name>A0A1Y5HUM8_OLEAN</name>
<dbReference type="GO" id="GO:0005886">
    <property type="term" value="C:plasma membrane"/>
    <property type="evidence" value="ECO:0007669"/>
    <property type="project" value="UniProtKB-SubCell"/>
</dbReference>
<comment type="caution">
    <text evidence="8">The sequence shown here is derived from an EMBL/GenBank/DDBJ whole genome shotgun (WGS) entry which is preliminary data.</text>
</comment>
<reference evidence="9" key="1">
    <citation type="journal article" date="2017" name="Proc. Natl. Acad. Sci. U.S.A.">
        <title>Simulation of Deepwater Horizon oil plume reveals substrate specialization within a complex community of hydrocarbon degraders.</title>
        <authorList>
            <person name="Hu P."/>
            <person name="Dubinsky E.A."/>
            <person name="Probst A.J."/>
            <person name="Wang J."/>
            <person name="Sieber C.M.K."/>
            <person name="Tom L.M."/>
            <person name="Gardinali P."/>
            <person name="Banfield J.F."/>
            <person name="Atlas R.M."/>
            <person name="Andersen G.L."/>
        </authorList>
    </citation>
    <scope>NUCLEOTIDE SEQUENCE [LARGE SCALE GENOMIC DNA]</scope>
</reference>
<keyword evidence="4 7" id="KW-0812">Transmembrane</keyword>
<dbReference type="PANTHER" id="PTHR43549:SF3">
    <property type="entry name" value="MULTIDRUG RESISTANCE PROTEIN YPNP-RELATED"/>
    <property type="match status" value="1"/>
</dbReference>
<evidence type="ECO:0000256" key="2">
    <source>
        <dbReference type="ARBA" id="ARBA00022448"/>
    </source>
</evidence>
<dbReference type="AlphaFoldDB" id="A0A1Y5HUM8"/>
<feature type="transmembrane region" description="Helical" evidence="7">
    <location>
        <begin position="31"/>
        <end position="53"/>
    </location>
</feature>
<sequence length="201" mass="21564">MTTTVKGRKSESPDLLNGPVAPMFMRMAMPIILGLLVNGLFNFVDAIFISRVVGTDAIGGVSAAFPIHMVMISISAMLGSGMASILSRRLGAGRDEDVSAVFSSSLMLAAVVGLLISIILLVFRFEIFTLTNLPNALLPYAVDYITPIALFGVISFSYGTLSEAFRAEGKNMQVMKLMACSALLNIVLDALFLFVFEWGVP</sequence>